<dbReference type="CDD" id="cd03228">
    <property type="entry name" value="ABCC_MRP_Like"/>
    <property type="match status" value="1"/>
</dbReference>
<dbReference type="GO" id="GO:0034040">
    <property type="term" value="F:ATPase-coupled lipid transmembrane transporter activity"/>
    <property type="evidence" value="ECO:0007669"/>
    <property type="project" value="TreeGrafter"/>
</dbReference>
<evidence type="ECO:0000256" key="3">
    <source>
        <dbReference type="ARBA" id="ARBA00022741"/>
    </source>
</evidence>
<evidence type="ECO:0000259" key="10">
    <source>
        <dbReference type="PROSITE" id="PS50929"/>
    </source>
</evidence>
<reference evidence="11" key="1">
    <citation type="submission" date="2021-01" db="EMBL/GenBank/DDBJ databases">
        <title>Whole genome shotgun sequence of Sphaerisporangium rufum NBRC 109079.</title>
        <authorList>
            <person name="Komaki H."/>
            <person name="Tamura T."/>
        </authorList>
    </citation>
    <scope>NUCLEOTIDE SEQUENCE</scope>
    <source>
        <strain evidence="11">NBRC 109079</strain>
    </source>
</reference>
<feature type="domain" description="ABC transporter" evidence="9">
    <location>
        <begin position="388"/>
        <end position="629"/>
    </location>
</feature>
<proteinExistence type="predicted"/>
<dbReference type="InterPro" id="IPR039421">
    <property type="entry name" value="Type_1_exporter"/>
</dbReference>
<dbReference type="InterPro" id="IPR011527">
    <property type="entry name" value="ABC1_TM_dom"/>
</dbReference>
<dbReference type="GO" id="GO:0140359">
    <property type="term" value="F:ABC-type transporter activity"/>
    <property type="evidence" value="ECO:0007669"/>
    <property type="project" value="InterPro"/>
</dbReference>
<accession>A0A919R5D0</accession>
<dbReference type="GO" id="GO:0016887">
    <property type="term" value="F:ATP hydrolysis activity"/>
    <property type="evidence" value="ECO:0007669"/>
    <property type="project" value="InterPro"/>
</dbReference>
<dbReference type="SMART" id="SM00382">
    <property type="entry name" value="AAA"/>
    <property type="match status" value="1"/>
</dbReference>
<keyword evidence="4" id="KW-0067">ATP-binding</keyword>
<dbReference type="InterPro" id="IPR036640">
    <property type="entry name" value="ABC1_TM_sf"/>
</dbReference>
<dbReference type="PANTHER" id="PTHR24221">
    <property type="entry name" value="ATP-BINDING CASSETTE SUB-FAMILY B"/>
    <property type="match status" value="1"/>
</dbReference>
<evidence type="ECO:0000313" key="11">
    <source>
        <dbReference type="EMBL" id="GII79997.1"/>
    </source>
</evidence>
<dbReference type="InterPro" id="IPR027417">
    <property type="entry name" value="P-loop_NTPase"/>
</dbReference>
<evidence type="ECO:0000256" key="4">
    <source>
        <dbReference type="ARBA" id="ARBA00022840"/>
    </source>
</evidence>
<dbReference type="PROSITE" id="PS00211">
    <property type="entry name" value="ABC_TRANSPORTER_1"/>
    <property type="match status" value="1"/>
</dbReference>
<comment type="caution">
    <text evidence="11">The sequence shown here is derived from an EMBL/GenBank/DDBJ whole genome shotgun (WGS) entry which is preliminary data.</text>
</comment>
<organism evidence="11 12">
    <name type="scientific">Sphaerisporangium rufum</name>
    <dbReference type="NCBI Taxonomy" id="1381558"/>
    <lineage>
        <taxon>Bacteria</taxon>
        <taxon>Bacillati</taxon>
        <taxon>Actinomycetota</taxon>
        <taxon>Actinomycetes</taxon>
        <taxon>Streptosporangiales</taxon>
        <taxon>Streptosporangiaceae</taxon>
        <taxon>Sphaerisporangium</taxon>
    </lineage>
</organism>
<dbReference type="Gene3D" id="3.40.50.300">
    <property type="entry name" value="P-loop containing nucleotide triphosphate hydrolases"/>
    <property type="match status" value="1"/>
</dbReference>
<dbReference type="EMBL" id="BOOU01000067">
    <property type="protein sequence ID" value="GII79997.1"/>
    <property type="molecule type" value="Genomic_DNA"/>
</dbReference>
<feature type="transmembrane region" description="Helical" evidence="8">
    <location>
        <begin position="208"/>
        <end position="228"/>
    </location>
</feature>
<evidence type="ECO:0000259" key="9">
    <source>
        <dbReference type="PROSITE" id="PS50893"/>
    </source>
</evidence>
<dbReference type="GO" id="GO:0005524">
    <property type="term" value="F:ATP binding"/>
    <property type="evidence" value="ECO:0007669"/>
    <property type="project" value="UniProtKB-KW"/>
</dbReference>
<feature type="transmembrane region" description="Helical" evidence="8">
    <location>
        <begin position="180"/>
        <end position="202"/>
    </location>
</feature>
<feature type="domain" description="ABC transmembrane type-1" evidence="10">
    <location>
        <begin position="67"/>
        <end position="354"/>
    </location>
</feature>
<dbReference type="SUPFAM" id="SSF90123">
    <property type="entry name" value="ABC transporter transmembrane region"/>
    <property type="match status" value="1"/>
</dbReference>
<evidence type="ECO:0000256" key="5">
    <source>
        <dbReference type="ARBA" id="ARBA00022989"/>
    </source>
</evidence>
<evidence type="ECO:0000256" key="8">
    <source>
        <dbReference type="SAM" id="Phobius"/>
    </source>
</evidence>
<evidence type="ECO:0000313" key="12">
    <source>
        <dbReference type="Proteomes" id="UP000655287"/>
    </source>
</evidence>
<dbReference type="InterPro" id="IPR003439">
    <property type="entry name" value="ABC_transporter-like_ATP-bd"/>
</dbReference>
<keyword evidence="2 8" id="KW-0812">Transmembrane</keyword>
<keyword evidence="3" id="KW-0547">Nucleotide-binding</keyword>
<dbReference type="PROSITE" id="PS50893">
    <property type="entry name" value="ABC_TRANSPORTER_2"/>
    <property type="match status" value="1"/>
</dbReference>
<evidence type="ECO:0000256" key="2">
    <source>
        <dbReference type="ARBA" id="ARBA00022692"/>
    </source>
</evidence>
<dbReference type="Pfam" id="PF00005">
    <property type="entry name" value="ABC_tran"/>
    <property type="match status" value="1"/>
</dbReference>
<sequence>MGRHATGGPASAGHDELFGRGIRLEGGRTRHEGAGTRTGFLTMARELPALVAVTARLGREAAPGPLAAVVAAEVVAGAATAVTLLSTYHVLTPLLAGGPSAAGLLAAGPAIAVLSAAAAAASAARAAGTAAVSRLGPAIERRAYTRLLEHAAGTELAALEEPGFHDLVESARQGTRATRLVVTGAVQLLGGLTGLVAVAGVLGVLHPLLLPLLAATVVPKGWSAVRAARARFTSAKRNIELTRQLEVLSGLLTRPDVAPEVRAHGAGRFLLGHYERLSGTAEREQARLGRGEARLALAGDAVSGTAVVLTYVTLGWLLLAGTVPLAVAGTAVIAIRTAKAGLLNLVMSVNQVYEQGLFVLDWEKACREAAGRALRSGDVLLPARPVEIRADRLTFAYPGQERLALDGVDVRIRPGEIVALVGANGSGKSTLAKLLTGLYLPTSGEVRWGGVPIGRLNRQGVFDRVALMTQDFARWPTTARVNLTIGRAEQAADRDRLWWAGFESGTDAVVSGLPHGWDTLLAMQFLGGTDLSGGQWQRIGLGRAWFRNAPVLVFDEPTSALDPRAEVEVFEKVASLAAHGRTVILVTHRLASVARADRIYVLDSGRVAEHGTHDELMRAGGPYAEMYRLQAAQFDRAAAAPPDRHRPAARGRVAHRR</sequence>
<feature type="region of interest" description="Disordered" evidence="7">
    <location>
        <begin position="636"/>
        <end position="657"/>
    </location>
</feature>
<dbReference type="PANTHER" id="PTHR24221:SF646">
    <property type="entry name" value="HAEMOLYSIN SECRETION ATP-BINDING PROTEIN"/>
    <property type="match status" value="1"/>
</dbReference>
<dbReference type="RefSeq" id="WP_203990243.1">
    <property type="nucleotide sequence ID" value="NZ_BOOU01000067.1"/>
</dbReference>
<dbReference type="Proteomes" id="UP000655287">
    <property type="component" value="Unassembled WGS sequence"/>
</dbReference>
<evidence type="ECO:0000256" key="1">
    <source>
        <dbReference type="ARBA" id="ARBA00004651"/>
    </source>
</evidence>
<protein>
    <submittedName>
        <fullName evidence="11">Multidrug ABC transporter permease</fullName>
    </submittedName>
</protein>
<keyword evidence="5 8" id="KW-1133">Transmembrane helix</keyword>
<dbReference type="InterPro" id="IPR003593">
    <property type="entry name" value="AAA+_ATPase"/>
</dbReference>
<feature type="transmembrane region" description="Helical" evidence="8">
    <location>
        <begin position="103"/>
        <end position="124"/>
    </location>
</feature>
<feature type="compositionally biased region" description="Basic residues" evidence="7">
    <location>
        <begin position="647"/>
        <end position="657"/>
    </location>
</feature>
<dbReference type="SUPFAM" id="SSF52540">
    <property type="entry name" value="P-loop containing nucleoside triphosphate hydrolases"/>
    <property type="match status" value="1"/>
</dbReference>
<dbReference type="Gene3D" id="1.20.1560.10">
    <property type="entry name" value="ABC transporter type 1, transmembrane domain"/>
    <property type="match status" value="1"/>
</dbReference>
<dbReference type="AlphaFoldDB" id="A0A919R5D0"/>
<evidence type="ECO:0000256" key="6">
    <source>
        <dbReference type="ARBA" id="ARBA00023136"/>
    </source>
</evidence>
<feature type="transmembrane region" description="Helical" evidence="8">
    <location>
        <begin position="66"/>
        <end position="91"/>
    </location>
</feature>
<feature type="transmembrane region" description="Helical" evidence="8">
    <location>
        <begin position="318"/>
        <end position="338"/>
    </location>
</feature>
<dbReference type="GO" id="GO:0005886">
    <property type="term" value="C:plasma membrane"/>
    <property type="evidence" value="ECO:0007669"/>
    <property type="project" value="UniProtKB-SubCell"/>
</dbReference>
<keyword evidence="12" id="KW-1185">Reference proteome</keyword>
<evidence type="ECO:0000256" key="7">
    <source>
        <dbReference type="SAM" id="MobiDB-lite"/>
    </source>
</evidence>
<comment type="subcellular location">
    <subcellularLocation>
        <location evidence="1">Cell membrane</location>
        <topology evidence="1">Multi-pass membrane protein</topology>
    </subcellularLocation>
</comment>
<gene>
    <name evidence="11" type="ORF">Sru01_49790</name>
</gene>
<keyword evidence="6 8" id="KW-0472">Membrane</keyword>
<name>A0A919R5D0_9ACTN</name>
<dbReference type="PROSITE" id="PS50929">
    <property type="entry name" value="ABC_TM1F"/>
    <property type="match status" value="1"/>
</dbReference>
<dbReference type="InterPro" id="IPR017871">
    <property type="entry name" value="ABC_transporter-like_CS"/>
</dbReference>